<comment type="similarity">
    <text evidence="14">Belongs to the protein kinase superfamily.</text>
</comment>
<dbReference type="PROSITE" id="PS50011">
    <property type="entry name" value="PROTEIN_KINASE_DOM"/>
    <property type="match status" value="1"/>
</dbReference>
<keyword evidence="9" id="KW-1133">Transmembrane helix</keyword>
<dbReference type="PANTHER" id="PTHR27005:SF455">
    <property type="entry name" value="WALL-ASSOCIATED RECEPTOR KINASE 5-LIKE"/>
    <property type="match status" value="1"/>
</dbReference>
<dbReference type="InterPro" id="IPR045274">
    <property type="entry name" value="WAK-like"/>
</dbReference>
<dbReference type="GO" id="GO:0004674">
    <property type="term" value="F:protein serine/threonine kinase activity"/>
    <property type="evidence" value="ECO:0007669"/>
    <property type="project" value="UniProtKB-KW"/>
</dbReference>
<evidence type="ECO:0000256" key="13">
    <source>
        <dbReference type="PROSITE-ProRule" id="PRU10141"/>
    </source>
</evidence>
<feature type="non-terminal residue" evidence="16">
    <location>
        <position position="1"/>
    </location>
</feature>
<evidence type="ECO:0000256" key="2">
    <source>
        <dbReference type="ARBA" id="ARBA00022527"/>
    </source>
</evidence>
<dbReference type="InterPro" id="IPR011009">
    <property type="entry name" value="Kinase-like_dom_sf"/>
</dbReference>
<keyword evidence="3" id="KW-0808">Transferase</keyword>
<evidence type="ECO:0000256" key="5">
    <source>
        <dbReference type="ARBA" id="ARBA00022729"/>
    </source>
</evidence>
<gene>
    <name evidence="16" type="ORF">MTR67_045225</name>
</gene>
<dbReference type="GO" id="GO:0005886">
    <property type="term" value="C:plasma membrane"/>
    <property type="evidence" value="ECO:0007669"/>
    <property type="project" value="TreeGrafter"/>
</dbReference>
<evidence type="ECO:0000256" key="11">
    <source>
        <dbReference type="ARBA" id="ARBA00047558"/>
    </source>
</evidence>
<keyword evidence="10" id="KW-0472">Membrane</keyword>
<dbReference type="SUPFAM" id="SSF56112">
    <property type="entry name" value="Protein kinase-like (PK-like)"/>
    <property type="match status" value="1"/>
</dbReference>
<reference evidence="16" key="1">
    <citation type="submission" date="2023-08" db="EMBL/GenBank/DDBJ databases">
        <title>A de novo genome assembly of Solanum verrucosum Schlechtendal, a Mexican diploid species geographically isolated from the other diploid A-genome species in potato relatives.</title>
        <authorList>
            <person name="Hosaka K."/>
        </authorList>
    </citation>
    <scope>NUCLEOTIDE SEQUENCE</scope>
    <source>
        <tissue evidence="16">Young leaves</tissue>
    </source>
</reference>
<dbReference type="Gene3D" id="1.10.510.10">
    <property type="entry name" value="Transferase(Phosphotransferase) domain 1"/>
    <property type="match status" value="2"/>
</dbReference>
<keyword evidence="8 13" id="KW-0067">ATP-binding</keyword>
<feature type="domain" description="Protein kinase" evidence="15">
    <location>
        <begin position="18"/>
        <end position="281"/>
    </location>
</feature>
<keyword evidence="17" id="KW-1185">Reference proteome</keyword>
<evidence type="ECO:0000256" key="9">
    <source>
        <dbReference type="ARBA" id="ARBA00022989"/>
    </source>
</evidence>
<evidence type="ECO:0000256" key="6">
    <source>
        <dbReference type="ARBA" id="ARBA00022741"/>
    </source>
</evidence>
<dbReference type="PANTHER" id="PTHR27005">
    <property type="entry name" value="WALL-ASSOCIATED RECEPTOR KINASE-LIKE 21"/>
    <property type="match status" value="1"/>
</dbReference>
<comment type="catalytic activity">
    <reaction evidence="11">
        <text>L-seryl-[protein] + ATP = O-phospho-L-seryl-[protein] + ADP + H(+)</text>
        <dbReference type="Rhea" id="RHEA:17989"/>
        <dbReference type="Rhea" id="RHEA-COMP:9863"/>
        <dbReference type="Rhea" id="RHEA-COMP:11604"/>
        <dbReference type="ChEBI" id="CHEBI:15378"/>
        <dbReference type="ChEBI" id="CHEBI:29999"/>
        <dbReference type="ChEBI" id="CHEBI:30616"/>
        <dbReference type="ChEBI" id="CHEBI:83421"/>
        <dbReference type="ChEBI" id="CHEBI:456216"/>
    </reaction>
</comment>
<dbReference type="FunFam" id="3.30.200.20:FF:000043">
    <property type="entry name" value="Wall-associated receptor kinase 2"/>
    <property type="match status" value="1"/>
</dbReference>
<evidence type="ECO:0000313" key="17">
    <source>
        <dbReference type="Proteomes" id="UP001234989"/>
    </source>
</evidence>
<keyword evidence="7" id="KW-0418">Kinase</keyword>
<evidence type="ECO:0000256" key="3">
    <source>
        <dbReference type="ARBA" id="ARBA00022679"/>
    </source>
</evidence>
<evidence type="ECO:0000256" key="4">
    <source>
        <dbReference type="ARBA" id="ARBA00022692"/>
    </source>
</evidence>
<comment type="subcellular location">
    <subcellularLocation>
        <location evidence="1">Membrane</location>
        <topology evidence="1">Single-pass type I membrane protein</topology>
    </subcellularLocation>
</comment>
<keyword evidence="2 14" id="KW-0723">Serine/threonine-protein kinase</keyword>
<dbReference type="PROSITE" id="PS00107">
    <property type="entry name" value="PROTEIN_KINASE_ATP"/>
    <property type="match status" value="1"/>
</dbReference>
<dbReference type="SMART" id="SM00220">
    <property type="entry name" value="S_TKc"/>
    <property type="match status" value="1"/>
</dbReference>
<dbReference type="Gene3D" id="3.30.200.20">
    <property type="entry name" value="Phosphorylase Kinase, domain 1"/>
    <property type="match status" value="1"/>
</dbReference>
<dbReference type="AlphaFoldDB" id="A0AAF0UTN9"/>
<keyword evidence="6 13" id="KW-0547">Nucleotide-binding</keyword>
<keyword evidence="5" id="KW-0732">Signal</keyword>
<dbReference type="GO" id="GO:0007166">
    <property type="term" value="P:cell surface receptor signaling pathway"/>
    <property type="evidence" value="ECO:0007669"/>
    <property type="project" value="InterPro"/>
</dbReference>
<dbReference type="InterPro" id="IPR008271">
    <property type="entry name" value="Ser/Thr_kinase_AS"/>
</dbReference>
<dbReference type="InterPro" id="IPR001245">
    <property type="entry name" value="Ser-Thr/Tyr_kinase_cat_dom"/>
</dbReference>
<dbReference type="Proteomes" id="UP001234989">
    <property type="component" value="Chromosome 10"/>
</dbReference>
<evidence type="ECO:0000256" key="7">
    <source>
        <dbReference type="ARBA" id="ARBA00022777"/>
    </source>
</evidence>
<dbReference type="Pfam" id="PF07714">
    <property type="entry name" value="PK_Tyr_Ser-Thr"/>
    <property type="match status" value="1"/>
</dbReference>
<evidence type="ECO:0000256" key="12">
    <source>
        <dbReference type="ARBA" id="ARBA00047951"/>
    </source>
</evidence>
<evidence type="ECO:0000256" key="10">
    <source>
        <dbReference type="ARBA" id="ARBA00023136"/>
    </source>
</evidence>
<dbReference type="GO" id="GO:0005524">
    <property type="term" value="F:ATP binding"/>
    <property type="evidence" value="ECO:0007669"/>
    <property type="project" value="UniProtKB-UniRule"/>
</dbReference>
<evidence type="ECO:0000256" key="1">
    <source>
        <dbReference type="ARBA" id="ARBA00004479"/>
    </source>
</evidence>
<comment type="catalytic activity">
    <reaction evidence="12">
        <text>L-threonyl-[protein] + ATP = O-phospho-L-threonyl-[protein] + ADP + H(+)</text>
        <dbReference type="Rhea" id="RHEA:46608"/>
        <dbReference type="Rhea" id="RHEA-COMP:11060"/>
        <dbReference type="Rhea" id="RHEA-COMP:11605"/>
        <dbReference type="ChEBI" id="CHEBI:15378"/>
        <dbReference type="ChEBI" id="CHEBI:30013"/>
        <dbReference type="ChEBI" id="CHEBI:30616"/>
        <dbReference type="ChEBI" id="CHEBI:61977"/>
        <dbReference type="ChEBI" id="CHEBI:456216"/>
    </reaction>
</comment>
<evidence type="ECO:0000256" key="8">
    <source>
        <dbReference type="ARBA" id="ARBA00022840"/>
    </source>
</evidence>
<evidence type="ECO:0000256" key="14">
    <source>
        <dbReference type="RuleBase" id="RU000304"/>
    </source>
</evidence>
<dbReference type="EMBL" id="CP133621">
    <property type="protein sequence ID" value="WMV51840.1"/>
    <property type="molecule type" value="Genomic_DNA"/>
</dbReference>
<dbReference type="PROSITE" id="PS00108">
    <property type="entry name" value="PROTEIN_KINASE_ST"/>
    <property type="match status" value="1"/>
</dbReference>
<evidence type="ECO:0000313" key="16">
    <source>
        <dbReference type="EMBL" id="WMV51840.1"/>
    </source>
</evidence>
<dbReference type="InterPro" id="IPR017441">
    <property type="entry name" value="Protein_kinase_ATP_BS"/>
</dbReference>
<sequence>KATKVFTADELKKATNNYANDRILGRGGHAIVYRGVLSDNCTVAIKKSRIVDESQIEQFINEVLILTQINHRNVVKPFGCCLEDEVPLLVYEYVSEGTLYEHIHSQRGAGWLNWQNRLRIAIETATALAYLHSFASMSIIHRDVKSSNILLDNFSTAKVADFDRNDEQKNLADYFVSSVDNNSLFQILDRRVLREGNLEQLQQMAELVKNCLQLHGEDRPTMKEVAIQLEGLRKITGVSWSNQHLHEENDLSDLYTVPIDAYGKNPNSDSSRIMHPAYNPS</sequence>
<name>A0AAF0UTN9_SOLVR</name>
<accession>A0AAF0UTN9</accession>
<proteinExistence type="inferred from homology"/>
<organism evidence="16 17">
    <name type="scientific">Solanum verrucosum</name>
    <dbReference type="NCBI Taxonomy" id="315347"/>
    <lineage>
        <taxon>Eukaryota</taxon>
        <taxon>Viridiplantae</taxon>
        <taxon>Streptophyta</taxon>
        <taxon>Embryophyta</taxon>
        <taxon>Tracheophyta</taxon>
        <taxon>Spermatophyta</taxon>
        <taxon>Magnoliopsida</taxon>
        <taxon>eudicotyledons</taxon>
        <taxon>Gunneridae</taxon>
        <taxon>Pentapetalae</taxon>
        <taxon>asterids</taxon>
        <taxon>lamiids</taxon>
        <taxon>Solanales</taxon>
        <taxon>Solanaceae</taxon>
        <taxon>Solanoideae</taxon>
        <taxon>Solaneae</taxon>
        <taxon>Solanum</taxon>
    </lineage>
</organism>
<keyword evidence="4" id="KW-0812">Transmembrane</keyword>
<feature type="binding site" evidence="13">
    <location>
        <position position="47"/>
    </location>
    <ligand>
        <name>ATP</name>
        <dbReference type="ChEBI" id="CHEBI:30616"/>
    </ligand>
</feature>
<protein>
    <recommendedName>
        <fullName evidence="15">Protein kinase domain-containing protein</fullName>
    </recommendedName>
</protein>
<evidence type="ECO:0000259" key="15">
    <source>
        <dbReference type="PROSITE" id="PS50011"/>
    </source>
</evidence>
<dbReference type="InterPro" id="IPR000719">
    <property type="entry name" value="Prot_kinase_dom"/>
</dbReference>